<dbReference type="EC" id="2.7.13.3" evidence="3"/>
<feature type="transmembrane region" description="Helical" evidence="1">
    <location>
        <begin position="81"/>
        <end position="99"/>
    </location>
</feature>
<organism evidence="3 4">
    <name type="scientific">Hymenobacter bucti</name>
    <dbReference type="NCBI Taxonomy" id="1844114"/>
    <lineage>
        <taxon>Bacteria</taxon>
        <taxon>Pseudomonadati</taxon>
        <taxon>Bacteroidota</taxon>
        <taxon>Cytophagia</taxon>
        <taxon>Cytophagales</taxon>
        <taxon>Hymenobacteraceae</taxon>
        <taxon>Hymenobacter</taxon>
    </lineage>
</organism>
<dbReference type="PANTHER" id="PTHR34220:SF7">
    <property type="entry name" value="SENSOR HISTIDINE KINASE YPDA"/>
    <property type="match status" value="1"/>
</dbReference>
<dbReference type="Proteomes" id="UP001597197">
    <property type="component" value="Unassembled WGS sequence"/>
</dbReference>
<dbReference type="EMBL" id="JBHUFD010000001">
    <property type="protein sequence ID" value="MFD1870817.1"/>
    <property type="molecule type" value="Genomic_DNA"/>
</dbReference>
<protein>
    <submittedName>
        <fullName evidence="3">Sensor histidine kinase</fullName>
        <ecNumber evidence="3">2.7.13.3</ecNumber>
    </submittedName>
</protein>
<feature type="transmembrane region" description="Helical" evidence="1">
    <location>
        <begin position="12"/>
        <end position="31"/>
    </location>
</feature>
<dbReference type="SUPFAM" id="SSF55874">
    <property type="entry name" value="ATPase domain of HSP90 chaperone/DNA topoisomerase II/histidine kinase"/>
    <property type="match status" value="1"/>
</dbReference>
<name>A0ABW4QMN6_9BACT</name>
<feature type="domain" description="Signal transduction histidine kinase internal region" evidence="2">
    <location>
        <begin position="169"/>
        <end position="248"/>
    </location>
</feature>
<dbReference type="InterPro" id="IPR010559">
    <property type="entry name" value="Sig_transdc_His_kin_internal"/>
</dbReference>
<keyword evidence="1" id="KW-1133">Transmembrane helix</keyword>
<keyword evidence="4" id="KW-1185">Reference proteome</keyword>
<feature type="transmembrane region" description="Helical" evidence="1">
    <location>
        <begin position="51"/>
        <end position="69"/>
    </location>
</feature>
<keyword evidence="3" id="KW-0808">Transferase</keyword>
<reference evidence="4" key="1">
    <citation type="journal article" date="2019" name="Int. J. Syst. Evol. Microbiol.">
        <title>The Global Catalogue of Microorganisms (GCM) 10K type strain sequencing project: providing services to taxonomists for standard genome sequencing and annotation.</title>
        <authorList>
            <consortium name="The Broad Institute Genomics Platform"/>
            <consortium name="The Broad Institute Genome Sequencing Center for Infectious Disease"/>
            <person name="Wu L."/>
            <person name="Ma J."/>
        </authorList>
    </citation>
    <scope>NUCLEOTIDE SEQUENCE [LARGE SCALE GENOMIC DNA]</scope>
    <source>
        <strain evidence="4">CGMCC 1.15795</strain>
    </source>
</reference>
<keyword evidence="3" id="KW-0418">Kinase</keyword>
<dbReference type="PANTHER" id="PTHR34220">
    <property type="entry name" value="SENSOR HISTIDINE KINASE YPDA"/>
    <property type="match status" value="1"/>
</dbReference>
<keyword evidence="1" id="KW-0472">Membrane</keyword>
<evidence type="ECO:0000313" key="4">
    <source>
        <dbReference type="Proteomes" id="UP001597197"/>
    </source>
</evidence>
<dbReference type="Pfam" id="PF06580">
    <property type="entry name" value="His_kinase"/>
    <property type="match status" value="1"/>
</dbReference>
<dbReference type="GO" id="GO:0004673">
    <property type="term" value="F:protein histidine kinase activity"/>
    <property type="evidence" value="ECO:0007669"/>
    <property type="project" value="UniProtKB-EC"/>
</dbReference>
<evidence type="ECO:0000259" key="2">
    <source>
        <dbReference type="Pfam" id="PF06580"/>
    </source>
</evidence>
<accession>A0ABW4QMN6</accession>
<gene>
    <name evidence="3" type="ORF">ACFSDX_00150</name>
</gene>
<keyword evidence="1" id="KW-0812">Transmembrane</keyword>
<comment type="caution">
    <text evidence="3">The sequence shown here is derived from an EMBL/GenBank/DDBJ whole genome shotgun (WGS) entry which is preliminary data.</text>
</comment>
<proteinExistence type="predicted"/>
<evidence type="ECO:0000256" key="1">
    <source>
        <dbReference type="SAM" id="Phobius"/>
    </source>
</evidence>
<sequence length="358" mass="41079">MNRYRITLYQVLGWALVIGYDMLGYDMLGIMHGARRHIAAADLPKAHLLNLTFWLSLISLFYYCFLVVFPQGLRRGRWPVLVLGLLGTPLIFAGTRYVLEEVLTPLLFGFRNYSPGVKLAFYLQDNLYFLLPTIVMAGAAVAVRDAFVREKERENQLLVQVLEKEKTQAEIAFLRTQINPHFLYNTLNYLYAQAYSVSEPLAEAVLRLSDLMRYLLHDSPDGQVDLAREVEYVENYLAIHRLRFEEKFFVEFTQTGLPVGGQRVATLLLIPFVENALKHGVVHQAAHPVRIRLHLLASNQLEFSVENRINQHHKDATTGVGLPNIRRRLALLYPGRHTLHVHDDGQTYRTHLTLLFGT</sequence>
<feature type="transmembrane region" description="Helical" evidence="1">
    <location>
        <begin position="119"/>
        <end position="143"/>
    </location>
</feature>
<dbReference type="InterPro" id="IPR036890">
    <property type="entry name" value="HATPase_C_sf"/>
</dbReference>
<dbReference type="Gene3D" id="3.30.565.10">
    <property type="entry name" value="Histidine kinase-like ATPase, C-terminal domain"/>
    <property type="match status" value="1"/>
</dbReference>
<dbReference type="RefSeq" id="WP_382310910.1">
    <property type="nucleotide sequence ID" value="NZ_JBHUFD010000001.1"/>
</dbReference>
<dbReference type="InterPro" id="IPR050640">
    <property type="entry name" value="Bact_2-comp_sensor_kinase"/>
</dbReference>
<evidence type="ECO:0000313" key="3">
    <source>
        <dbReference type="EMBL" id="MFD1870817.1"/>
    </source>
</evidence>